<sequence>MPNNNNNNNNDITLATLPFITRETLAEKLKPSTSSPSPSLAIIDVRDADHIGGHIKGSTWVPSSTLEYKTPELWGEEGGGEGEGDGKGEGEGEGNGKGQRVYVLKGGFTEWQEKYGEDGELTEGYEKDVWEFGS</sequence>
<name>A0A6S6W1U3_9PLEO</name>
<feature type="compositionally biased region" description="Acidic residues" evidence="1">
    <location>
        <begin position="74"/>
        <end position="83"/>
    </location>
</feature>
<dbReference type="Gene3D" id="3.40.250.10">
    <property type="entry name" value="Rhodanese-like domain"/>
    <property type="match status" value="2"/>
</dbReference>
<evidence type="ECO:0000313" key="3">
    <source>
        <dbReference type="Proteomes" id="UP000472372"/>
    </source>
</evidence>
<dbReference type="PANTHER" id="PTHR10828">
    <property type="entry name" value="M-PHASE INDUCER PHOSPHATASE DUAL SPECIFICITY PHOSPHATASE CDC25"/>
    <property type="match status" value="1"/>
</dbReference>
<dbReference type="GO" id="GO:0005737">
    <property type="term" value="C:cytoplasm"/>
    <property type="evidence" value="ECO:0007669"/>
    <property type="project" value="TreeGrafter"/>
</dbReference>
<evidence type="ECO:0000313" key="2">
    <source>
        <dbReference type="EMBL" id="CAE7173737.1"/>
    </source>
</evidence>
<dbReference type="InterPro" id="IPR036873">
    <property type="entry name" value="Rhodanese-like_dom_sf"/>
</dbReference>
<dbReference type="SUPFAM" id="SSF52821">
    <property type="entry name" value="Rhodanese/Cell cycle control phosphatase"/>
    <property type="match status" value="1"/>
</dbReference>
<feature type="region of interest" description="Disordered" evidence="1">
    <location>
        <begin position="54"/>
        <end position="99"/>
    </location>
</feature>
<dbReference type="EMBL" id="HG992981">
    <property type="protein sequence ID" value="CAE7173737.1"/>
    <property type="molecule type" value="Genomic_DNA"/>
</dbReference>
<protein>
    <submittedName>
        <fullName evidence="2">Rhodanese protein</fullName>
    </submittedName>
</protein>
<dbReference type="AlphaFoldDB" id="A0A6S6W1U3"/>
<gene>
    <name evidence="2" type="ORF">PTTW11_05498</name>
</gene>
<dbReference type="PANTHER" id="PTHR10828:SF38">
    <property type="entry name" value="ARSENICAL-RESISTANCE PROTEIN 2-RELATED"/>
    <property type="match status" value="1"/>
</dbReference>
<dbReference type="PROSITE" id="PS50206">
    <property type="entry name" value="RHODANESE_3"/>
    <property type="match status" value="1"/>
</dbReference>
<dbReference type="GO" id="GO:0004725">
    <property type="term" value="F:protein tyrosine phosphatase activity"/>
    <property type="evidence" value="ECO:0007669"/>
    <property type="project" value="TreeGrafter"/>
</dbReference>
<accession>A0A6S6W1U3</accession>
<evidence type="ECO:0000256" key="1">
    <source>
        <dbReference type="SAM" id="MobiDB-lite"/>
    </source>
</evidence>
<dbReference type="GO" id="GO:0005634">
    <property type="term" value="C:nucleus"/>
    <property type="evidence" value="ECO:0007669"/>
    <property type="project" value="TreeGrafter"/>
</dbReference>
<dbReference type="Proteomes" id="UP000472372">
    <property type="component" value="Chromosome 5"/>
</dbReference>
<dbReference type="InterPro" id="IPR001763">
    <property type="entry name" value="Rhodanese-like_dom"/>
</dbReference>
<reference evidence="2" key="1">
    <citation type="submission" date="2021-02" db="EMBL/GenBank/DDBJ databases">
        <authorList>
            <person name="Syme A R."/>
            <person name="Syme A R."/>
            <person name="Moolhuijzen P."/>
        </authorList>
    </citation>
    <scope>NUCLEOTIDE SEQUENCE</scope>
    <source>
        <strain evidence="2">W1-1</strain>
    </source>
</reference>
<organism evidence="2 3">
    <name type="scientific">Pyrenophora teres f. teres</name>
    <dbReference type="NCBI Taxonomy" id="97479"/>
    <lineage>
        <taxon>Eukaryota</taxon>
        <taxon>Fungi</taxon>
        <taxon>Dikarya</taxon>
        <taxon>Ascomycota</taxon>
        <taxon>Pezizomycotina</taxon>
        <taxon>Dothideomycetes</taxon>
        <taxon>Pleosporomycetidae</taxon>
        <taxon>Pleosporales</taxon>
        <taxon>Pleosporineae</taxon>
        <taxon>Pleosporaceae</taxon>
        <taxon>Pyrenophora</taxon>
    </lineage>
</organism>
<proteinExistence type="predicted"/>